<name>A0A1M6UN85_REIAG</name>
<accession>A0A1M6UN85</accession>
<gene>
    <name evidence="2" type="ORF">SAMN04488028_107199</name>
</gene>
<sequence>MFGCCDFVLSQDILISRDRLELNDTITRAKDSQQQFIILADKTYSLFRFNGETYDTLTSIAGDDSKYDISKYATPQFESYKIAIIGNDTTEKEFQVSFTQQPADTEEDVSSIDPTQTPIPSFRNSKGFPRIGDSYKKNRYIIIDAAPNPWIKSNTQLLKHKVEGGQDDGKAGNQNEESISFSRANGIPQNGSVAVFIRGYNFHNLEAVTVSINESDYSYDKGLADIYFEEGDNEDSTQANSGSDDKGIGELSNYLDMAIASLSTIEYLNINDVYALESYKNKLKERIDTTGMTPDDAVRLGKILGWYPNYVSLTPIALSSEDADELEVSLSIKTTQGGAPKEYDLGSYLVSGGVDFDINSTLFMTDLANNKVYTDSVTNDSGTKELRAKQGDTNDMTVGIGLNSEISFRTGSIFRPLISLGFFVPFDEDITPNIAFGGGLSLNSKKVKLSISGGPAIGMVNAIDEKYKDRNLADFSNLTNEEISTKVWKRGWQLGIGLSYKLSK</sequence>
<feature type="compositionally biased region" description="Polar residues" evidence="1">
    <location>
        <begin position="112"/>
        <end position="124"/>
    </location>
</feature>
<dbReference type="Proteomes" id="UP000184474">
    <property type="component" value="Unassembled WGS sequence"/>
</dbReference>
<dbReference type="EMBL" id="FRAA01000007">
    <property type="protein sequence ID" value="SHK70638.1"/>
    <property type="molecule type" value="Genomic_DNA"/>
</dbReference>
<reference evidence="3" key="1">
    <citation type="submission" date="2016-11" db="EMBL/GenBank/DDBJ databases">
        <authorList>
            <person name="Varghese N."/>
            <person name="Submissions S."/>
        </authorList>
    </citation>
    <scope>NUCLEOTIDE SEQUENCE [LARGE SCALE GENOMIC DNA]</scope>
    <source>
        <strain evidence="3">DSM 26134</strain>
    </source>
</reference>
<dbReference type="AlphaFoldDB" id="A0A1M6UN85"/>
<proteinExistence type="predicted"/>
<organism evidence="2 3">
    <name type="scientific">Reichenbachiella agariperforans</name>
    <dbReference type="NCBI Taxonomy" id="156994"/>
    <lineage>
        <taxon>Bacteria</taxon>
        <taxon>Pseudomonadati</taxon>
        <taxon>Bacteroidota</taxon>
        <taxon>Cytophagia</taxon>
        <taxon>Cytophagales</taxon>
        <taxon>Reichenbachiellaceae</taxon>
        <taxon>Reichenbachiella</taxon>
    </lineage>
</organism>
<evidence type="ECO:0000313" key="3">
    <source>
        <dbReference type="Proteomes" id="UP000184474"/>
    </source>
</evidence>
<dbReference type="STRING" id="156994.SAMN04488028_107199"/>
<evidence type="ECO:0000256" key="1">
    <source>
        <dbReference type="SAM" id="MobiDB-lite"/>
    </source>
</evidence>
<keyword evidence="3" id="KW-1185">Reference proteome</keyword>
<evidence type="ECO:0000313" key="2">
    <source>
        <dbReference type="EMBL" id="SHK70638.1"/>
    </source>
</evidence>
<feature type="region of interest" description="Disordered" evidence="1">
    <location>
        <begin position="101"/>
        <end position="124"/>
    </location>
</feature>
<protein>
    <submittedName>
        <fullName evidence="2">Uncharacterized protein</fullName>
    </submittedName>
</protein>